<feature type="binding site" evidence="8">
    <location>
        <begin position="148"/>
        <end position="151"/>
    </location>
    <ligand>
        <name>ATP</name>
        <dbReference type="ChEBI" id="CHEBI:30616"/>
    </ligand>
</feature>
<keyword evidence="3 8" id="KW-0436">Ligase</keyword>
<dbReference type="RefSeq" id="WP_348711137.1">
    <property type="nucleotide sequence ID" value="NZ_CAXIXY010000003.1"/>
</dbReference>
<dbReference type="GO" id="GO:0004592">
    <property type="term" value="F:pantoate-beta-alanine ligase activity"/>
    <property type="evidence" value="ECO:0007669"/>
    <property type="project" value="UniProtKB-EC"/>
</dbReference>
<evidence type="ECO:0000256" key="7">
    <source>
        <dbReference type="ARBA" id="ARBA00048258"/>
    </source>
</evidence>
<evidence type="ECO:0000256" key="3">
    <source>
        <dbReference type="ARBA" id="ARBA00022598"/>
    </source>
</evidence>
<reference evidence="9 10" key="1">
    <citation type="submission" date="2024-05" db="EMBL/GenBank/DDBJ databases">
        <authorList>
            <person name="Duchaud E."/>
        </authorList>
    </citation>
    <scope>NUCLEOTIDE SEQUENCE [LARGE SCALE GENOMIC DNA]</scope>
    <source>
        <strain evidence="9">Ena-SAMPLE-TAB-13-05-2024-13:56:06:370-140302</strain>
    </source>
</reference>
<keyword evidence="4 8" id="KW-0566">Pantothenate biosynthesis</keyword>
<dbReference type="InterPro" id="IPR004821">
    <property type="entry name" value="Cyt_trans-like"/>
</dbReference>
<evidence type="ECO:0000256" key="8">
    <source>
        <dbReference type="HAMAP-Rule" id="MF_00158"/>
    </source>
</evidence>
<dbReference type="EC" id="6.3.2.1" evidence="8"/>
<comment type="caution">
    <text evidence="8">Lacks conserved residue(s) required for the propagation of feature annotation.</text>
</comment>
<dbReference type="InterPro" id="IPR014729">
    <property type="entry name" value="Rossmann-like_a/b/a_fold"/>
</dbReference>
<feature type="binding site" evidence="8">
    <location>
        <begin position="185"/>
        <end position="188"/>
    </location>
    <ligand>
        <name>ATP</name>
        <dbReference type="ChEBI" id="CHEBI:30616"/>
    </ligand>
</feature>
<comment type="subcellular location">
    <subcellularLocation>
        <location evidence="8">Cytoplasm</location>
    </subcellularLocation>
</comment>
<evidence type="ECO:0000256" key="1">
    <source>
        <dbReference type="ARBA" id="ARBA00004990"/>
    </source>
</evidence>
<keyword evidence="10" id="KW-1185">Reference proteome</keyword>
<sequence length="283" mass="32810">MKIFKSKSDLKIYLAEEKKKGNRIGFVPTMGALHEGHLSLVEKAIRKTDTTVVSIFVNPTQFDNKEDLDKYPKTFENDVALLESVNCDVLFYPSVDEIYDENVIAEKFDFDGLEHQMEGKFRDGHFDGVGTIVKALFEIVEPDVAYFGKKDFQQLQIIKKLVEKYNIPVKIKGMPIFREKDGLAMSSRNARLTKEHREAAPFIHKILKKARKKTGTKNAKEIIEWVENQFKQHPLLELEYFTIAEEKTLISAEKFEPKKRYRAFIAVFAGKIRLIDNIRFKNN</sequence>
<feature type="binding site" evidence="8">
    <location>
        <begin position="30"/>
        <end position="37"/>
    </location>
    <ligand>
        <name>ATP</name>
        <dbReference type="ChEBI" id="CHEBI:30616"/>
    </ligand>
</feature>
<dbReference type="CDD" id="cd00560">
    <property type="entry name" value="PanC"/>
    <property type="match status" value="1"/>
</dbReference>
<dbReference type="SUPFAM" id="SSF52374">
    <property type="entry name" value="Nucleotidylyl transferase"/>
    <property type="match status" value="1"/>
</dbReference>
<comment type="catalytic activity">
    <reaction evidence="7 8">
        <text>(R)-pantoate + beta-alanine + ATP = (R)-pantothenate + AMP + diphosphate + H(+)</text>
        <dbReference type="Rhea" id="RHEA:10912"/>
        <dbReference type="ChEBI" id="CHEBI:15378"/>
        <dbReference type="ChEBI" id="CHEBI:15980"/>
        <dbReference type="ChEBI" id="CHEBI:29032"/>
        <dbReference type="ChEBI" id="CHEBI:30616"/>
        <dbReference type="ChEBI" id="CHEBI:33019"/>
        <dbReference type="ChEBI" id="CHEBI:57966"/>
        <dbReference type="ChEBI" id="CHEBI:456215"/>
        <dbReference type="EC" id="6.3.2.1"/>
    </reaction>
</comment>
<evidence type="ECO:0000313" key="9">
    <source>
        <dbReference type="EMBL" id="CAL2081763.1"/>
    </source>
</evidence>
<feature type="binding site" evidence="8">
    <location>
        <position position="61"/>
    </location>
    <ligand>
        <name>(R)-pantoate</name>
        <dbReference type="ChEBI" id="CHEBI:15980"/>
    </ligand>
</feature>
<evidence type="ECO:0000313" key="10">
    <source>
        <dbReference type="Proteomes" id="UP001497416"/>
    </source>
</evidence>
<comment type="similarity">
    <text evidence="2 8">Belongs to the pantothenate synthetase family.</text>
</comment>
<comment type="caution">
    <text evidence="9">The sequence shown here is derived from an EMBL/GenBank/DDBJ whole genome shotgun (WGS) entry which is preliminary data.</text>
</comment>
<dbReference type="PANTHER" id="PTHR21299">
    <property type="entry name" value="CYTIDYLATE KINASE/PANTOATE-BETA-ALANINE LIGASE"/>
    <property type="match status" value="1"/>
</dbReference>
<evidence type="ECO:0000256" key="4">
    <source>
        <dbReference type="ARBA" id="ARBA00022655"/>
    </source>
</evidence>
<dbReference type="InterPro" id="IPR003721">
    <property type="entry name" value="Pantoate_ligase"/>
</dbReference>
<feature type="active site" description="Proton donor" evidence="8">
    <location>
        <position position="37"/>
    </location>
</feature>
<evidence type="ECO:0000256" key="2">
    <source>
        <dbReference type="ARBA" id="ARBA00009256"/>
    </source>
</evidence>
<protein>
    <recommendedName>
        <fullName evidence="8">Pantothenate synthetase</fullName>
        <shortName evidence="8">PS</shortName>
        <ecNumber evidence="8">6.3.2.1</ecNumber>
    </recommendedName>
    <alternativeName>
        <fullName evidence="8">Pantoate--beta-alanine ligase</fullName>
    </alternativeName>
    <alternativeName>
        <fullName evidence="8">Pantoate-activating enzyme</fullName>
    </alternativeName>
</protein>
<keyword evidence="5 8" id="KW-0547">Nucleotide-binding</keyword>
<dbReference type="Proteomes" id="UP001497416">
    <property type="component" value="Unassembled WGS sequence"/>
</dbReference>
<keyword evidence="8" id="KW-0963">Cytoplasm</keyword>
<dbReference type="Gene3D" id="3.30.1300.10">
    <property type="entry name" value="Pantoate-beta-alanine ligase, C-terminal domain"/>
    <property type="match status" value="1"/>
</dbReference>
<evidence type="ECO:0000256" key="6">
    <source>
        <dbReference type="ARBA" id="ARBA00022840"/>
    </source>
</evidence>
<feature type="binding site" evidence="8">
    <location>
        <position position="154"/>
    </location>
    <ligand>
        <name>(R)-pantoate</name>
        <dbReference type="ChEBI" id="CHEBI:15980"/>
    </ligand>
</feature>
<comment type="miscellaneous">
    <text evidence="8">The reaction proceeds by a bi uni uni bi ping pong mechanism.</text>
</comment>
<dbReference type="EMBL" id="CAXIXY010000003">
    <property type="protein sequence ID" value="CAL2081763.1"/>
    <property type="molecule type" value="Genomic_DNA"/>
</dbReference>
<proteinExistence type="inferred from homology"/>
<comment type="function">
    <text evidence="8">Catalyzes the condensation of pantoate with beta-alanine in an ATP-dependent reaction via a pantoyl-adenylate intermediate.</text>
</comment>
<dbReference type="Gene3D" id="3.40.50.620">
    <property type="entry name" value="HUPs"/>
    <property type="match status" value="1"/>
</dbReference>
<organism evidence="9 10">
    <name type="scientific">Tenacibaculum platacis</name>
    <dbReference type="NCBI Taxonomy" id="3137852"/>
    <lineage>
        <taxon>Bacteria</taxon>
        <taxon>Pseudomonadati</taxon>
        <taxon>Bacteroidota</taxon>
        <taxon>Flavobacteriia</taxon>
        <taxon>Flavobacteriales</taxon>
        <taxon>Flavobacteriaceae</taxon>
        <taxon>Tenacibaculum</taxon>
    </lineage>
</organism>
<dbReference type="HAMAP" id="MF_00158">
    <property type="entry name" value="PanC"/>
    <property type="match status" value="1"/>
</dbReference>
<comment type="subunit">
    <text evidence="8">Homodimer.</text>
</comment>
<dbReference type="NCBIfam" id="TIGR00125">
    <property type="entry name" value="cyt_tran_rel"/>
    <property type="match status" value="1"/>
</dbReference>
<dbReference type="Pfam" id="PF02569">
    <property type="entry name" value="Pantoate_ligase"/>
    <property type="match status" value="1"/>
</dbReference>
<dbReference type="InterPro" id="IPR042176">
    <property type="entry name" value="Pantoate_ligase_C"/>
</dbReference>
<evidence type="ECO:0000256" key="5">
    <source>
        <dbReference type="ARBA" id="ARBA00022741"/>
    </source>
</evidence>
<dbReference type="PANTHER" id="PTHR21299:SF1">
    <property type="entry name" value="PANTOATE--BETA-ALANINE LIGASE"/>
    <property type="match status" value="1"/>
</dbReference>
<accession>A0ABP1EJ54</accession>
<feature type="binding site" evidence="8">
    <location>
        <position position="61"/>
    </location>
    <ligand>
        <name>beta-alanine</name>
        <dbReference type="ChEBI" id="CHEBI:57966"/>
    </ligand>
</feature>
<comment type="pathway">
    <text evidence="1 8">Cofactor biosynthesis; (R)-pantothenate biosynthesis; (R)-pantothenate from (R)-pantoate and beta-alanine: step 1/1.</text>
</comment>
<dbReference type="NCBIfam" id="TIGR00018">
    <property type="entry name" value="panC"/>
    <property type="match status" value="1"/>
</dbReference>
<name>A0ABP1EJ54_9FLAO</name>
<gene>
    <name evidence="8 9" type="primary">panC</name>
    <name evidence="9" type="ORF">T190607A01A_11249</name>
</gene>
<keyword evidence="6 8" id="KW-0067">ATP-binding</keyword>